<gene>
    <name evidence="1" type="ORF">DSM101010T_02460</name>
</gene>
<dbReference type="RefSeq" id="WP_174403573.1">
    <property type="nucleotide sequence ID" value="NZ_BLVO01000004.1"/>
</dbReference>
<sequence>MNRISKEVAARVEELLREQLEDLGVDIAKLEPHVISENMHCDMYPDESMVYSWKETQLLRIVPEKDEDGTVIRWRMFTKDDTDPVVH</sequence>
<reference evidence="1 2" key="1">
    <citation type="submission" date="2020-05" db="EMBL/GenBank/DDBJ databases">
        <title>Draft genome sequence of Desulfovibrio sp. strain HN2T.</title>
        <authorList>
            <person name="Ueno A."/>
            <person name="Tamazawa S."/>
            <person name="Tamamura S."/>
            <person name="Murakami T."/>
            <person name="Kiyama T."/>
            <person name="Inomata H."/>
            <person name="Amano Y."/>
            <person name="Miyakawa K."/>
            <person name="Tamaki H."/>
            <person name="Naganuma T."/>
            <person name="Kaneko K."/>
        </authorList>
    </citation>
    <scope>NUCLEOTIDE SEQUENCE [LARGE SCALE GENOMIC DNA]</scope>
    <source>
        <strain evidence="1 2">HN2</strain>
    </source>
</reference>
<keyword evidence="2" id="KW-1185">Reference proteome</keyword>
<dbReference type="AlphaFoldDB" id="A0A7J0BFC2"/>
<proteinExistence type="predicted"/>
<dbReference type="Proteomes" id="UP000503840">
    <property type="component" value="Unassembled WGS sequence"/>
</dbReference>
<accession>A0A7J0BFC2</accession>
<comment type="caution">
    <text evidence="1">The sequence shown here is derived from an EMBL/GenBank/DDBJ whole genome shotgun (WGS) entry which is preliminary data.</text>
</comment>
<evidence type="ECO:0000313" key="1">
    <source>
        <dbReference type="EMBL" id="GFM31881.1"/>
    </source>
</evidence>
<dbReference type="EMBL" id="BLVO01000004">
    <property type="protein sequence ID" value="GFM31881.1"/>
    <property type="molecule type" value="Genomic_DNA"/>
</dbReference>
<organism evidence="1 2">
    <name type="scientific">Desulfovibrio subterraneus</name>
    <dbReference type="NCBI Taxonomy" id="2718620"/>
    <lineage>
        <taxon>Bacteria</taxon>
        <taxon>Pseudomonadati</taxon>
        <taxon>Thermodesulfobacteriota</taxon>
        <taxon>Desulfovibrionia</taxon>
        <taxon>Desulfovibrionales</taxon>
        <taxon>Desulfovibrionaceae</taxon>
        <taxon>Desulfovibrio</taxon>
    </lineage>
</organism>
<evidence type="ECO:0000313" key="2">
    <source>
        <dbReference type="Proteomes" id="UP000503840"/>
    </source>
</evidence>
<protein>
    <submittedName>
        <fullName evidence="1">Uncharacterized protein</fullName>
    </submittedName>
</protein>
<name>A0A7J0BFC2_9BACT</name>